<dbReference type="EMBL" id="WOWK01000089">
    <property type="protein sequence ID" value="KAF0319906.1"/>
    <property type="molecule type" value="Genomic_DNA"/>
</dbReference>
<organism evidence="2 3">
    <name type="scientific">Colletotrichum asianum</name>
    <dbReference type="NCBI Taxonomy" id="702518"/>
    <lineage>
        <taxon>Eukaryota</taxon>
        <taxon>Fungi</taxon>
        <taxon>Dikarya</taxon>
        <taxon>Ascomycota</taxon>
        <taxon>Pezizomycotina</taxon>
        <taxon>Sordariomycetes</taxon>
        <taxon>Hypocreomycetidae</taxon>
        <taxon>Glomerellales</taxon>
        <taxon>Glomerellaceae</taxon>
        <taxon>Colletotrichum</taxon>
        <taxon>Colletotrichum gloeosporioides species complex</taxon>
    </lineage>
</organism>
<dbReference type="OrthoDB" id="4526039at2759"/>
<feature type="signal peptide" evidence="1">
    <location>
        <begin position="1"/>
        <end position="22"/>
    </location>
</feature>
<gene>
    <name evidence="2" type="ORF">GQ607_012849</name>
</gene>
<dbReference type="AlphaFoldDB" id="A0A8H3W096"/>
<reference evidence="2 3" key="1">
    <citation type="submission" date="2019-12" db="EMBL/GenBank/DDBJ databases">
        <title>A genome sequence resource for the geographically widespread anthracnose pathogen Colletotrichum asianum.</title>
        <authorList>
            <person name="Meng Y."/>
        </authorList>
    </citation>
    <scope>NUCLEOTIDE SEQUENCE [LARGE SCALE GENOMIC DNA]</scope>
    <source>
        <strain evidence="2 3">ICMP 18580</strain>
    </source>
</reference>
<keyword evidence="1" id="KW-0732">Signal</keyword>
<sequence length="332" mass="36265">MGILWRSTGLLVGLSSTSGVYASNAELYPLANRGTLYHRDIWNDSTIVPNAVKEPNATGSWPIVGIDLSKPLVNPPDSTLYGRGNGWSIEVKVATNRTNGDTPKEEPERNAVWNINPVTIDLEGPKDAFEAGNVSSNYSFCSYVWNGISDPYTKKDLETLDEDTDGSCNGWISNMCIEDLKQAARTARCNSTSGDLIHKPDSCGKKIDPLSYLIRNLTNQTEATANSDTGPIYSLYSWVAGISNASDEKETNDSYDEALTRVWPVVLSFNYDDGENQTDYQVFRCVRANNVVQGSREPDGFGDRPNMAGTLEWSVSTMALGLGISLGISSVF</sequence>
<feature type="chain" id="PRO_5034686215" evidence="1">
    <location>
        <begin position="23"/>
        <end position="332"/>
    </location>
</feature>
<keyword evidence="3" id="KW-1185">Reference proteome</keyword>
<comment type="caution">
    <text evidence="2">The sequence shown here is derived from an EMBL/GenBank/DDBJ whole genome shotgun (WGS) entry which is preliminary data.</text>
</comment>
<evidence type="ECO:0000313" key="3">
    <source>
        <dbReference type="Proteomes" id="UP000434172"/>
    </source>
</evidence>
<evidence type="ECO:0000256" key="1">
    <source>
        <dbReference type="SAM" id="SignalP"/>
    </source>
</evidence>
<name>A0A8H3W096_9PEZI</name>
<dbReference type="Proteomes" id="UP000434172">
    <property type="component" value="Unassembled WGS sequence"/>
</dbReference>
<accession>A0A8H3W096</accession>
<proteinExistence type="predicted"/>
<evidence type="ECO:0000313" key="2">
    <source>
        <dbReference type="EMBL" id="KAF0319906.1"/>
    </source>
</evidence>
<protein>
    <submittedName>
        <fullName evidence="2">Uncharacterized protein</fullName>
    </submittedName>
</protein>